<accession>A0A067MJC7</accession>
<organism evidence="2 3">
    <name type="scientific">Botryobasidium botryosum (strain FD-172 SS1)</name>
    <dbReference type="NCBI Taxonomy" id="930990"/>
    <lineage>
        <taxon>Eukaryota</taxon>
        <taxon>Fungi</taxon>
        <taxon>Dikarya</taxon>
        <taxon>Basidiomycota</taxon>
        <taxon>Agaricomycotina</taxon>
        <taxon>Agaricomycetes</taxon>
        <taxon>Cantharellales</taxon>
        <taxon>Botryobasidiaceae</taxon>
        <taxon>Botryobasidium</taxon>
    </lineage>
</organism>
<feature type="compositionally biased region" description="Polar residues" evidence="1">
    <location>
        <begin position="23"/>
        <end position="36"/>
    </location>
</feature>
<keyword evidence="3" id="KW-1185">Reference proteome</keyword>
<protein>
    <submittedName>
        <fullName evidence="2">Uncharacterized protein</fullName>
    </submittedName>
</protein>
<feature type="region of interest" description="Disordered" evidence="1">
    <location>
        <begin position="1"/>
        <end position="47"/>
    </location>
</feature>
<dbReference type="EMBL" id="KL198031">
    <property type="protein sequence ID" value="KDQ15669.1"/>
    <property type="molecule type" value="Genomic_DNA"/>
</dbReference>
<gene>
    <name evidence="2" type="ORF">BOTBODRAFT_31553</name>
</gene>
<dbReference type="AlphaFoldDB" id="A0A067MJC7"/>
<evidence type="ECO:0000256" key="1">
    <source>
        <dbReference type="SAM" id="MobiDB-lite"/>
    </source>
</evidence>
<sequence length="94" mass="10376">MPLPRNRRPKSSAQRCPIAKPRASTTSVPQTDSAESPQPDFDLSPSTLIPQLTTKRDLSIETANATSLGRDNLAWYACGRAWTYCIPNTASYQH</sequence>
<proteinExistence type="predicted"/>
<reference evidence="3" key="1">
    <citation type="journal article" date="2014" name="Proc. Natl. Acad. Sci. U.S.A.">
        <title>Extensive sampling of basidiomycete genomes demonstrates inadequacy of the white-rot/brown-rot paradigm for wood decay fungi.</title>
        <authorList>
            <person name="Riley R."/>
            <person name="Salamov A.A."/>
            <person name="Brown D.W."/>
            <person name="Nagy L.G."/>
            <person name="Floudas D."/>
            <person name="Held B.W."/>
            <person name="Levasseur A."/>
            <person name="Lombard V."/>
            <person name="Morin E."/>
            <person name="Otillar R."/>
            <person name="Lindquist E.A."/>
            <person name="Sun H."/>
            <person name="LaButti K.M."/>
            <person name="Schmutz J."/>
            <person name="Jabbour D."/>
            <person name="Luo H."/>
            <person name="Baker S.E."/>
            <person name="Pisabarro A.G."/>
            <person name="Walton J.D."/>
            <person name="Blanchette R.A."/>
            <person name="Henrissat B."/>
            <person name="Martin F."/>
            <person name="Cullen D."/>
            <person name="Hibbett D.S."/>
            <person name="Grigoriev I.V."/>
        </authorList>
    </citation>
    <scope>NUCLEOTIDE SEQUENCE [LARGE SCALE GENOMIC DNA]</scope>
    <source>
        <strain evidence="3">FD-172 SS1</strain>
    </source>
</reference>
<dbReference type="Proteomes" id="UP000027195">
    <property type="component" value="Unassembled WGS sequence"/>
</dbReference>
<feature type="compositionally biased region" description="Basic residues" evidence="1">
    <location>
        <begin position="1"/>
        <end position="10"/>
    </location>
</feature>
<dbReference type="HOGENOM" id="CLU_2385855_0_0_1"/>
<evidence type="ECO:0000313" key="2">
    <source>
        <dbReference type="EMBL" id="KDQ15669.1"/>
    </source>
</evidence>
<evidence type="ECO:0000313" key="3">
    <source>
        <dbReference type="Proteomes" id="UP000027195"/>
    </source>
</evidence>
<dbReference type="InParanoid" id="A0A067MJC7"/>
<name>A0A067MJC7_BOTB1</name>